<evidence type="ECO:0000313" key="2">
    <source>
        <dbReference type="EMBL" id="TNN87960.1"/>
    </source>
</evidence>
<feature type="compositionally biased region" description="Polar residues" evidence="1">
    <location>
        <begin position="7"/>
        <end position="20"/>
    </location>
</feature>
<dbReference type="AlphaFoldDB" id="A0A4Z2JCR5"/>
<organism evidence="2 3">
    <name type="scientific">Liparis tanakae</name>
    <name type="common">Tanaka's snailfish</name>
    <dbReference type="NCBI Taxonomy" id="230148"/>
    <lineage>
        <taxon>Eukaryota</taxon>
        <taxon>Metazoa</taxon>
        <taxon>Chordata</taxon>
        <taxon>Craniata</taxon>
        <taxon>Vertebrata</taxon>
        <taxon>Euteleostomi</taxon>
        <taxon>Actinopterygii</taxon>
        <taxon>Neopterygii</taxon>
        <taxon>Teleostei</taxon>
        <taxon>Neoteleostei</taxon>
        <taxon>Acanthomorphata</taxon>
        <taxon>Eupercaria</taxon>
        <taxon>Perciformes</taxon>
        <taxon>Cottioidei</taxon>
        <taxon>Cottales</taxon>
        <taxon>Liparidae</taxon>
        <taxon>Liparis</taxon>
    </lineage>
</organism>
<comment type="caution">
    <text evidence="2">The sequence shown here is derived from an EMBL/GenBank/DDBJ whole genome shotgun (WGS) entry which is preliminary data.</text>
</comment>
<evidence type="ECO:0000313" key="3">
    <source>
        <dbReference type="Proteomes" id="UP000314294"/>
    </source>
</evidence>
<dbReference type="Proteomes" id="UP000314294">
    <property type="component" value="Unassembled WGS sequence"/>
</dbReference>
<protein>
    <submittedName>
        <fullName evidence="2">Uncharacterized protein</fullName>
    </submittedName>
</protein>
<dbReference type="OrthoDB" id="10071076at2759"/>
<sequence length="178" mass="19315">MERTKSHVSMVQERTVSVRPSRNKRVMEASSHGSASDPKRLVYKLNERTRCHYPEVSQLQGDLDEGIGAGAALLDQTLAKVIEGENVRVHIVSQTPGHCQRALDDLLALEEVTESLLRYFSSCYSTRCELCGLITNAAHLSPAVRAASFSSPGSGSEPSAKILSICCSISRGNSNRPS</sequence>
<reference evidence="2 3" key="1">
    <citation type="submission" date="2019-03" db="EMBL/GenBank/DDBJ databases">
        <title>First draft genome of Liparis tanakae, snailfish: a comprehensive survey of snailfish specific genes.</title>
        <authorList>
            <person name="Kim W."/>
            <person name="Song I."/>
            <person name="Jeong J.-H."/>
            <person name="Kim D."/>
            <person name="Kim S."/>
            <person name="Ryu S."/>
            <person name="Song J.Y."/>
            <person name="Lee S.K."/>
        </authorList>
    </citation>
    <scope>NUCLEOTIDE SEQUENCE [LARGE SCALE GENOMIC DNA]</scope>
    <source>
        <tissue evidence="2">Muscle</tissue>
    </source>
</reference>
<feature type="region of interest" description="Disordered" evidence="1">
    <location>
        <begin position="1"/>
        <end position="39"/>
    </location>
</feature>
<dbReference type="EMBL" id="SRLO01000008">
    <property type="protein sequence ID" value="TNN87960.1"/>
    <property type="molecule type" value="Genomic_DNA"/>
</dbReference>
<name>A0A4Z2JCR5_9TELE</name>
<proteinExistence type="predicted"/>
<accession>A0A4Z2JCR5</accession>
<gene>
    <name evidence="2" type="ORF">EYF80_001924</name>
</gene>
<evidence type="ECO:0000256" key="1">
    <source>
        <dbReference type="SAM" id="MobiDB-lite"/>
    </source>
</evidence>
<keyword evidence="3" id="KW-1185">Reference proteome</keyword>